<dbReference type="PROSITE" id="PS51314">
    <property type="entry name" value="VPS37_C"/>
    <property type="match status" value="1"/>
</dbReference>
<dbReference type="GO" id="GO:0000813">
    <property type="term" value="C:ESCRT I complex"/>
    <property type="evidence" value="ECO:0007669"/>
    <property type="project" value="TreeGrafter"/>
</dbReference>
<evidence type="ECO:0000256" key="7">
    <source>
        <dbReference type="SAM" id="MobiDB-lite"/>
    </source>
</evidence>
<sequence>MTASYQYPAPYASSSRGKMPSQQDAARQTQSPAIPAVFPELEALSVNQLEKLVTDRATLKAYIKNMDNVVNFMKLYDDLVKGNKDLAAADEADEASEDIAARFTNGDIDVNQFVAEFLPMRKLYHLRTTKVDRFSKP</sequence>
<proteinExistence type="inferred from homology"/>
<evidence type="ECO:0000256" key="6">
    <source>
        <dbReference type="PROSITE-ProRule" id="PRU00646"/>
    </source>
</evidence>
<gene>
    <name evidence="9" type="ORF">DYB32_006089</name>
</gene>
<keyword evidence="10" id="KW-1185">Reference proteome</keyword>
<dbReference type="InterPro" id="IPR009851">
    <property type="entry name" value="Mod_r"/>
</dbReference>
<dbReference type="GO" id="GO:0006612">
    <property type="term" value="P:protein targeting to membrane"/>
    <property type="evidence" value="ECO:0007669"/>
    <property type="project" value="TreeGrafter"/>
</dbReference>
<dbReference type="SUPFAM" id="SSF140111">
    <property type="entry name" value="Endosomal sorting complex assembly domain"/>
    <property type="match status" value="1"/>
</dbReference>
<evidence type="ECO:0000256" key="3">
    <source>
        <dbReference type="ARBA" id="ARBA00022448"/>
    </source>
</evidence>
<dbReference type="GO" id="GO:0006623">
    <property type="term" value="P:protein targeting to vacuole"/>
    <property type="evidence" value="ECO:0007669"/>
    <property type="project" value="TreeGrafter"/>
</dbReference>
<accession>A0A418AVB1</accession>
<evidence type="ECO:0000256" key="2">
    <source>
        <dbReference type="ARBA" id="ARBA00007617"/>
    </source>
</evidence>
<dbReference type="InterPro" id="IPR037202">
    <property type="entry name" value="ESCRT_assembly_dom"/>
</dbReference>
<comment type="subcellular location">
    <subcellularLocation>
        <location evidence="1">Endosome</location>
    </subcellularLocation>
</comment>
<dbReference type="PANTHER" id="PTHR13678:SF2">
    <property type="entry name" value="VACUOLAR PROTEIN SORTING-ASSOCIATED PROTEIN 37A"/>
    <property type="match status" value="1"/>
</dbReference>
<keyword evidence="3 6" id="KW-0813">Transport</keyword>
<evidence type="ECO:0000313" key="9">
    <source>
        <dbReference type="EMBL" id="RHY29412.1"/>
    </source>
</evidence>
<dbReference type="GO" id="GO:0043162">
    <property type="term" value="P:ubiquitin-dependent protein catabolic process via the multivesicular body sorting pathway"/>
    <property type="evidence" value="ECO:0007669"/>
    <property type="project" value="TreeGrafter"/>
</dbReference>
<comment type="similarity">
    <text evidence="2">Belongs to the VPS37 family.</text>
</comment>
<dbReference type="Proteomes" id="UP000285060">
    <property type="component" value="Unassembled WGS sequence"/>
</dbReference>
<dbReference type="AlphaFoldDB" id="A0A418AVB1"/>
<dbReference type="InterPro" id="IPR029012">
    <property type="entry name" value="Helix_hairpin_bin_sf"/>
</dbReference>
<keyword evidence="5 6" id="KW-0653">Protein transport</keyword>
<evidence type="ECO:0000313" key="10">
    <source>
        <dbReference type="Proteomes" id="UP000285060"/>
    </source>
</evidence>
<dbReference type="Pfam" id="PF07200">
    <property type="entry name" value="Mod_r"/>
    <property type="match status" value="1"/>
</dbReference>
<protein>
    <recommendedName>
        <fullName evidence="8">VPS37 C-terminal domain-containing protein</fullName>
    </recommendedName>
</protein>
<name>A0A418AVB1_9STRA</name>
<comment type="caution">
    <text evidence="9">The sequence shown here is derived from an EMBL/GenBank/DDBJ whole genome shotgun (WGS) entry which is preliminary data.</text>
</comment>
<evidence type="ECO:0000256" key="5">
    <source>
        <dbReference type="ARBA" id="ARBA00022927"/>
    </source>
</evidence>
<evidence type="ECO:0000256" key="4">
    <source>
        <dbReference type="ARBA" id="ARBA00022753"/>
    </source>
</evidence>
<dbReference type="Gene3D" id="1.10.287.660">
    <property type="entry name" value="Helix hairpin bin"/>
    <property type="match status" value="1"/>
</dbReference>
<evidence type="ECO:0000259" key="8">
    <source>
        <dbReference type="PROSITE" id="PS51314"/>
    </source>
</evidence>
<reference evidence="9 10" key="1">
    <citation type="submission" date="2018-08" db="EMBL/GenBank/DDBJ databases">
        <title>Aphanomyces genome sequencing and annotation.</title>
        <authorList>
            <person name="Minardi D."/>
            <person name="Oidtmann B."/>
            <person name="Van Der Giezen M."/>
            <person name="Studholme D.J."/>
        </authorList>
    </citation>
    <scope>NUCLEOTIDE SEQUENCE [LARGE SCALE GENOMIC DNA]</scope>
    <source>
        <strain evidence="9 10">NJM0002</strain>
    </source>
</reference>
<feature type="region of interest" description="Disordered" evidence="7">
    <location>
        <begin position="1"/>
        <end position="32"/>
    </location>
</feature>
<dbReference type="VEuPathDB" id="FungiDB:H310_02054"/>
<evidence type="ECO:0000256" key="1">
    <source>
        <dbReference type="ARBA" id="ARBA00004177"/>
    </source>
</evidence>
<keyword evidence="4" id="KW-0967">Endosome</keyword>
<dbReference type="PANTHER" id="PTHR13678">
    <property type="entry name" value="VACUOLAR PROTEIN SORTING-ASSOCIATED PROTEIN 37"/>
    <property type="match status" value="1"/>
</dbReference>
<organism evidence="9 10">
    <name type="scientific">Aphanomyces invadans</name>
    <dbReference type="NCBI Taxonomy" id="157072"/>
    <lineage>
        <taxon>Eukaryota</taxon>
        <taxon>Sar</taxon>
        <taxon>Stramenopiles</taxon>
        <taxon>Oomycota</taxon>
        <taxon>Saprolegniomycetes</taxon>
        <taxon>Saprolegniales</taxon>
        <taxon>Verrucalvaceae</taxon>
        <taxon>Aphanomyces</taxon>
    </lineage>
</organism>
<feature type="compositionally biased region" description="Low complexity" evidence="7">
    <location>
        <begin position="1"/>
        <end position="15"/>
    </location>
</feature>
<feature type="compositionally biased region" description="Polar residues" evidence="7">
    <location>
        <begin position="20"/>
        <end position="32"/>
    </location>
</feature>
<dbReference type="EMBL" id="QUSY01000444">
    <property type="protein sequence ID" value="RHY29412.1"/>
    <property type="molecule type" value="Genomic_DNA"/>
</dbReference>
<feature type="domain" description="VPS37 C-terminal" evidence="8">
    <location>
        <begin position="59"/>
        <end position="137"/>
    </location>
</feature>